<sequence length="695" mass="76709">MAITDAPYTNNILLQGYDRLGIRSVADLIRHYPARYEIRPDHTPIASLTHNANGSTSGTLTSSRWVAGWGRAKGRFEAVLQDDSESLRLVWFNSPFLRDKLHPGITIAVTGKVKRSNGFLEMVNPRWSELAGDQTDPDEASPPIRPVYPTTEGLTSDRIAGHIKRTLDWALPHVQDPIPESLRSKQNLLPLDRTFDLIHRPQSEDDYKAARRRLAYNELILLQLGIQLKRAHTHHRYASPAIESSERVDQRIRDRLPFTLTPAQDHAVRQIAQDLATPVPMNRLLQGDVGAGKTLVAVYAMLLAASQGWSSALMAPTEVLAVQHYQRLAELLRDAELPVDLVTAGIDTPTLTPDNPRLLVGTQALLNREGITDRIALVIIDEQHRFGVRQRGHLRQTTQTSATGVLQKIHRPHQLVMTATPIPRTLALSLFGDLDVSTISQPPSGRRPIRTVVSPPQQIDIVHADILKRVAAGEPGFIVLPTIDDQGDDDQTAKGVEARARQLMNSPLGEYGIEIAHGRMTPAQRAAAMKAFSNGRSRVLVATTVIEVGVDVPDAGWMVIEQADRFGLAQLHQLRGRIGRTTGDKPCICHLIAQPTTDQGQQRMAAITQSTDGFKIAELDLQIRGMGEFYGTRQAGASPLRMATLPDDEALLKLAGRDANDIIKSDPSLSNPEHKLLRKVLERQLGENIDLIDIA</sequence>
<evidence type="ECO:0000259" key="11">
    <source>
        <dbReference type="PROSITE" id="PS51194"/>
    </source>
</evidence>
<dbReference type="InterPro" id="IPR014001">
    <property type="entry name" value="Helicase_ATP-bd"/>
</dbReference>
<keyword evidence="13" id="KW-1185">Reference proteome</keyword>
<feature type="region of interest" description="Disordered" evidence="9">
    <location>
        <begin position="131"/>
        <end position="151"/>
    </location>
</feature>
<dbReference type="SMART" id="SM00487">
    <property type="entry name" value="DEXDc"/>
    <property type="match status" value="1"/>
</dbReference>
<dbReference type="KEGG" id="mcad:Pan265_15470"/>
<dbReference type="Pfam" id="PF00271">
    <property type="entry name" value="Helicase_C"/>
    <property type="match status" value="1"/>
</dbReference>
<dbReference type="Gene3D" id="2.40.50.140">
    <property type="entry name" value="Nucleic acid-binding proteins"/>
    <property type="match status" value="1"/>
</dbReference>
<keyword evidence="7" id="KW-0234">DNA repair</keyword>
<accession>A0A518BXJ6</accession>
<dbReference type="PROSITE" id="PS51194">
    <property type="entry name" value="HELICASE_CTER"/>
    <property type="match status" value="1"/>
</dbReference>
<evidence type="ECO:0000256" key="2">
    <source>
        <dbReference type="ARBA" id="ARBA00022763"/>
    </source>
</evidence>
<dbReference type="GO" id="GO:0016787">
    <property type="term" value="F:hydrolase activity"/>
    <property type="evidence" value="ECO:0007669"/>
    <property type="project" value="UniProtKB-KW"/>
</dbReference>
<dbReference type="GO" id="GO:0005524">
    <property type="term" value="F:ATP binding"/>
    <property type="evidence" value="ECO:0007669"/>
    <property type="project" value="UniProtKB-KW"/>
</dbReference>
<dbReference type="PANTHER" id="PTHR47964:SF1">
    <property type="entry name" value="ATP-DEPENDENT DNA HELICASE HOMOLOG RECG, CHLOROPLASTIC"/>
    <property type="match status" value="1"/>
</dbReference>
<evidence type="ECO:0000256" key="4">
    <source>
        <dbReference type="ARBA" id="ARBA00022806"/>
    </source>
</evidence>
<dbReference type="Pfam" id="PF19833">
    <property type="entry name" value="RecG_dom3_C"/>
    <property type="match status" value="1"/>
</dbReference>
<keyword evidence="6" id="KW-0238">DNA-binding</keyword>
<dbReference type="InterPro" id="IPR011545">
    <property type="entry name" value="DEAD/DEAH_box_helicase_dom"/>
</dbReference>
<dbReference type="SUPFAM" id="SSF50249">
    <property type="entry name" value="Nucleic acid-binding proteins"/>
    <property type="match status" value="1"/>
</dbReference>
<dbReference type="InterPro" id="IPR047112">
    <property type="entry name" value="RecG/Mfd"/>
</dbReference>
<reference evidence="12 13" key="1">
    <citation type="submission" date="2019-02" db="EMBL/GenBank/DDBJ databases">
        <title>Deep-cultivation of Planctomycetes and their phenomic and genomic characterization uncovers novel biology.</title>
        <authorList>
            <person name="Wiegand S."/>
            <person name="Jogler M."/>
            <person name="Boedeker C."/>
            <person name="Pinto D."/>
            <person name="Vollmers J."/>
            <person name="Rivas-Marin E."/>
            <person name="Kohn T."/>
            <person name="Peeters S.H."/>
            <person name="Heuer A."/>
            <person name="Rast P."/>
            <person name="Oberbeckmann S."/>
            <person name="Bunk B."/>
            <person name="Jeske O."/>
            <person name="Meyerdierks A."/>
            <person name="Storesund J.E."/>
            <person name="Kallscheuer N."/>
            <person name="Luecker S."/>
            <person name="Lage O.M."/>
            <person name="Pohl T."/>
            <person name="Merkel B.J."/>
            <person name="Hornburger P."/>
            <person name="Mueller R.-W."/>
            <person name="Bruemmer F."/>
            <person name="Labrenz M."/>
            <person name="Spormann A.M."/>
            <person name="Op den Camp H."/>
            <person name="Overmann J."/>
            <person name="Amann R."/>
            <person name="Jetten M.S.M."/>
            <person name="Mascher T."/>
            <person name="Medema M.H."/>
            <person name="Devos D.P."/>
            <person name="Kaster A.-K."/>
            <person name="Ovreas L."/>
            <person name="Rohde M."/>
            <person name="Galperin M.Y."/>
            <person name="Jogler C."/>
        </authorList>
    </citation>
    <scope>NUCLEOTIDE SEQUENCE [LARGE SCALE GENOMIC DNA]</scope>
    <source>
        <strain evidence="12 13">Pan265</strain>
    </source>
</reference>
<dbReference type="GO" id="GO:0003678">
    <property type="term" value="F:DNA helicase activity"/>
    <property type="evidence" value="ECO:0007669"/>
    <property type="project" value="TreeGrafter"/>
</dbReference>
<dbReference type="Pfam" id="PF00270">
    <property type="entry name" value="DEAD"/>
    <property type="match status" value="1"/>
</dbReference>
<evidence type="ECO:0000256" key="1">
    <source>
        <dbReference type="ARBA" id="ARBA00022741"/>
    </source>
</evidence>
<evidence type="ECO:0000256" key="6">
    <source>
        <dbReference type="ARBA" id="ARBA00023125"/>
    </source>
</evidence>
<evidence type="ECO:0000256" key="3">
    <source>
        <dbReference type="ARBA" id="ARBA00022801"/>
    </source>
</evidence>
<dbReference type="InterPro" id="IPR033454">
    <property type="entry name" value="RecG_wedge"/>
</dbReference>
<evidence type="ECO:0000256" key="8">
    <source>
        <dbReference type="ARBA" id="ARBA00049819"/>
    </source>
</evidence>
<feature type="domain" description="Helicase ATP-binding" evidence="10">
    <location>
        <begin position="274"/>
        <end position="439"/>
    </location>
</feature>
<dbReference type="InterPro" id="IPR012340">
    <property type="entry name" value="NA-bd_OB-fold"/>
</dbReference>
<evidence type="ECO:0000256" key="5">
    <source>
        <dbReference type="ARBA" id="ARBA00022840"/>
    </source>
</evidence>
<evidence type="ECO:0000256" key="9">
    <source>
        <dbReference type="SAM" id="MobiDB-lite"/>
    </source>
</evidence>
<gene>
    <name evidence="12" type="primary">recG</name>
    <name evidence="12" type="ORF">Pan265_15470</name>
</gene>
<keyword evidence="1" id="KW-0547">Nucleotide-binding</keyword>
<dbReference type="InterPro" id="IPR001650">
    <property type="entry name" value="Helicase_C-like"/>
</dbReference>
<dbReference type="PANTHER" id="PTHR47964">
    <property type="entry name" value="ATP-DEPENDENT DNA HELICASE HOMOLOG RECG, CHLOROPLASTIC"/>
    <property type="match status" value="1"/>
</dbReference>
<dbReference type="GO" id="GO:0006281">
    <property type="term" value="P:DNA repair"/>
    <property type="evidence" value="ECO:0007669"/>
    <property type="project" value="UniProtKB-KW"/>
</dbReference>
<dbReference type="InterPro" id="IPR045562">
    <property type="entry name" value="RecG_dom3_C"/>
</dbReference>
<protein>
    <recommendedName>
        <fullName evidence="8">Probable DNA 3'-5' helicase RecG</fullName>
    </recommendedName>
</protein>
<evidence type="ECO:0000259" key="10">
    <source>
        <dbReference type="PROSITE" id="PS51192"/>
    </source>
</evidence>
<dbReference type="AlphaFoldDB" id="A0A518BXJ6"/>
<dbReference type="Pfam" id="PF17191">
    <property type="entry name" value="RecG_wedge"/>
    <property type="match status" value="1"/>
</dbReference>
<evidence type="ECO:0000256" key="7">
    <source>
        <dbReference type="ARBA" id="ARBA00023204"/>
    </source>
</evidence>
<organism evidence="12 13">
    <name type="scientific">Mucisphaera calidilacus</name>
    <dbReference type="NCBI Taxonomy" id="2527982"/>
    <lineage>
        <taxon>Bacteria</taxon>
        <taxon>Pseudomonadati</taxon>
        <taxon>Planctomycetota</taxon>
        <taxon>Phycisphaerae</taxon>
        <taxon>Phycisphaerales</taxon>
        <taxon>Phycisphaeraceae</taxon>
        <taxon>Mucisphaera</taxon>
    </lineage>
</organism>
<keyword evidence="5" id="KW-0067">ATP-binding</keyword>
<keyword evidence="2" id="KW-0227">DNA damage</keyword>
<dbReference type="GO" id="GO:0003677">
    <property type="term" value="F:DNA binding"/>
    <property type="evidence" value="ECO:0007669"/>
    <property type="project" value="UniProtKB-KW"/>
</dbReference>
<dbReference type="Proteomes" id="UP000320386">
    <property type="component" value="Chromosome"/>
</dbReference>
<dbReference type="PROSITE" id="PS51192">
    <property type="entry name" value="HELICASE_ATP_BIND_1"/>
    <property type="match status" value="1"/>
</dbReference>
<evidence type="ECO:0000313" key="13">
    <source>
        <dbReference type="Proteomes" id="UP000320386"/>
    </source>
</evidence>
<dbReference type="InterPro" id="IPR027417">
    <property type="entry name" value="P-loop_NTPase"/>
</dbReference>
<dbReference type="CDD" id="cd04488">
    <property type="entry name" value="RecG_wedge_OBF"/>
    <property type="match status" value="1"/>
</dbReference>
<keyword evidence="4 12" id="KW-0347">Helicase</keyword>
<name>A0A518BXJ6_9BACT</name>
<evidence type="ECO:0000313" key="12">
    <source>
        <dbReference type="EMBL" id="QDU71695.1"/>
    </source>
</evidence>
<feature type="domain" description="Helicase C-terminal" evidence="11">
    <location>
        <begin position="458"/>
        <end position="627"/>
    </location>
</feature>
<dbReference type="SUPFAM" id="SSF52540">
    <property type="entry name" value="P-loop containing nucleoside triphosphate hydrolases"/>
    <property type="match status" value="2"/>
</dbReference>
<keyword evidence="3 12" id="KW-0378">Hydrolase</keyword>
<dbReference type="Gene3D" id="3.40.50.300">
    <property type="entry name" value="P-loop containing nucleotide triphosphate hydrolases"/>
    <property type="match status" value="2"/>
</dbReference>
<dbReference type="SMART" id="SM00490">
    <property type="entry name" value="HELICc"/>
    <property type="match status" value="1"/>
</dbReference>
<proteinExistence type="predicted"/>
<dbReference type="EMBL" id="CP036280">
    <property type="protein sequence ID" value="QDU71695.1"/>
    <property type="molecule type" value="Genomic_DNA"/>
</dbReference>